<reference evidence="2 3" key="1">
    <citation type="submission" date="2019-10" db="EMBL/GenBank/DDBJ databases">
        <title>Genomic analysis of Raineyella sp. CBA3103.</title>
        <authorList>
            <person name="Roh S.W."/>
        </authorList>
    </citation>
    <scope>NUCLEOTIDE SEQUENCE [LARGE SCALE GENOMIC DNA]</scope>
    <source>
        <strain evidence="2 3">CBA3103</strain>
    </source>
</reference>
<dbReference type="Proteomes" id="UP000386847">
    <property type="component" value="Chromosome"/>
</dbReference>
<evidence type="ECO:0000256" key="1">
    <source>
        <dbReference type="SAM" id="Phobius"/>
    </source>
</evidence>
<organism evidence="2 3">
    <name type="scientific">Raineyella fluvialis</name>
    <dbReference type="NCBI Taxonomy" id="2662261"/>
    <lineage>
        <taxon>Bacteria</taxon>
        <taxon>Bacillati</taxon>
        <taxon>Actinomycetota</taxon>
        <taxon>Actinomycetes</taxon>
        <taxon>Propionibacteriales</taxon>
        <taxon>Propionibacteriaceae</taxon>
        <taxon>Raineyella</taxon>
    </lineage>
</organism>
<keyword evidence="1" id="KW-1133">Transmembrane helix</keyword>
<dbReference type="KEGG" id="rain:Rai3103_14115"/>
<dbReference type="AlphaFoldDB" id="A0A5Q2FEM8"/>
<dbReference type="EMBL" id="CP045725">
    <property type="protein sequence ID" value="QGF25259.1"/>
    <property type="molecule type" value="Genomic_DNA"/>
</dbReference>
<keyword evidence="3" id="KW-1185">Reference proteome</keyword>
<feature type="transmembrane region" description="Helical" evidence="1">
    <location>
        <begin position="18"/>
        <end position="38"/>
    </location>
</feature>
<keyword evidence="1" id="KW-0812">Transmembrane</keyword>
<evidence type="ECO:0000313" key="2">
    <source>
        <dbReference type="EMBL" id="QGF25259.1"/>
    </source>
</evidence>
<name>A0A5Q2FEM8_9ACTN</name>
<protein>
    <recommendedName>
        <fullName evidence="4">DUF5652 domain-containing protein</fullName>
    </recommendedName>
</protein>
<evidence type="ECO:0000313" key="3">
    <source>
        <dbReference type="Proteomes" id="UP000386847"/>
    </source>
</evidence>
<sequence>MGKNKKQWRDLPPAARGIIAVGGTADLVLRAWAIVDLIKRPQDQIRGSKAVWAVALAVVNSAGAVPIAYLTWARQLQD</sequence>
<gene>
    <name evidence="2" type="ORF">Rai3103_14115</name>
</gene>
<accession>A0A5Q2FEM8</accession>
<evidence type="ECO:0008006" key="4">
    <source>
        <dbReference type="Google" id="ProtNLM"/>
    </source>
</evidence>
<feature type="transmembrane region" description="Helical" evidence="1">
    <location>
        <begin position="50"/>
        <end position="72"/>
    </location>
</feature>
<proteinExistence type="predicted"/>
<keyword evidence="1" id="KW-0472">Membrane</keyword>